<dbReference type="Gene3D" id="3.10.580.10">
    <property type="entry name" value="CBS-domain"/>
    <property type="match status" value="1"/>
</dbReference>
<comment type="caution">
    <text evidence="4">The sequence shown here is derived from an EMBL/GenBank/DDBJ whole genome shotgun (WGS) entry which is preliminary data.</text>
</comment>
<dbReference type="InterPro" id="IPR000644">
    <property type="entry name" value="CBS_dom"/>
</dbReference>
<evidence type="ECO:0000256" key="2">
    <source>
        <dbReference type="PROSITE-ProRule" id="PRU00703"/>
    </source>
</evidence>
<dbReference type="EMBL" id="NUWN01000103">
    <property type="protein sequence ID" value="PFK30718.1"/>
    <property type="molecule type" value="Genomic_DNA"/>
</dbReference>
<dbReference type="PANTHER" id="PTHR43080:SF11">
    <property type="entry name" value="CBS DOMAIN CONTAINING PROTEIN"/>
    <property type="match status" value="1"/>
</dbReference>
<name>A0A2B0L9J3_BACCE</name>
<sequence length="215" mass="24722">MRIKGNYVPKREVLFCSATVTIGEALEHLNKTGYRCVPVLDEKKENFLGNVYKVDILEYKGSLDDNVVKLLNDKDGYVREDSSFFKIFFTIKKLPYLSVVNEKGVFLGILTHKKVFELLEDAWGVHSSVYSVMVGTQDYNGAIQKLSTVLKKYSGIQSLMTFDNNALLVRRIMFTLGEEFKVEELDILLQDLEDHGFRVVYVEEMNNPREVETIE</sequence>
<gene>
    <name evidence="4" type="ORF">COI93_21945</name>
</gene>
<reference evidence="4 5" key="1">
    <citation type="submission" date="2017-09" db="EMBL/GenBank/DDBJ databases">
        <title>Large-scale bioinformatics analysis of Bacillus genomes uncovers conserved roles of natural products in bacterial physiology.</title>
        <authorList>
            <consortium name="Agbiome Team Llc"/>
            <person name="Bleich R.M."/>
            <person name="Grubbs K.J."/>
            <person name="Santa Maria K.C."/>
            <person name="Allen S.E."/>
            <person name="Farag S."/>
            <person name="Shank E.A."/>
            <person name="Bowers A."/>
        </authorList>
    </citation>
    <scope>NUCLEOTIDE SEQUENCE [LARGE SCALE GENOMIC DNA]</scope>
    <source>
        <strain evidence="4 5">AFS083043</strain>
    </source>
</reference>
<dbReference type="PIRSF" id="PIRSF035040">
    <property type="entry name" value="UCP035040_CBS_Lmo0553"/>
    <property type="match status" value="1"/>
</dbReference>
<dbReference type="InterPro" id="IPR017036">
    <property type="entry name" value="Lmo0553-like"/>
</dbReference>
<organism evidence="4 5">
    <name type="scientific">Bacillus cereus</name>
    <dbReference type="NCBI Taxonomy" id="1396"/>
    <lineage>
        <taxon>Bacteria</taxon>
        <taxon>Bacillati</taxon>
        <taxon>Bacillota</taxon>
        <taxon>Bacilli</taxon>
        <taxon>Bacillales</taxon>
        <taxon>Bacillaceae</taxon>
        <taxon>Bacillus</taxon>
        <taxon>Bacillus cereus group</taxon>
    </lineage>
</organism>
<dbReference type="PANTHER" id="PTHR43080">
    <property type="entry name" value="CBS DOMAIN-CONTAINING PROTEIN CBSX3, MITOCHONDRIAL"/>
    <property type="match status" value="1"/>
</dbReference>
<dbReference type="RefSeq" id="WP_098492536.1">
    <property type="nucleotide sequence ID" value="NZ_NUWN01000103.1"/>
</dbReference>
<dbReference type="PROSITE" id="PS51371">
    <property type="entry name" value="CBS"/>
    <property type="match status" value="1"/>
</dbReference>
<evidence type="ECO:0000313" key="4">
    <source>
        <dbReference type="EMBL" id="PFK30718.1"/>
    </source>
</evidence>
<dbReference type="InterPro" id="IPR051257">
    <property type="entry name" value="Diverse_CBS-Domain"/>
</dbReference>
<keyword evidence="1 2" id="KW-0129">CBS domain</keyword>
<dbReference type="InterPro" id="IPR046342">
    <property type="entry name" value="CBS_dom_sf"/>
</dbReference>
<dbReference type="SUPFAM" id="SSF54631">
    <property type="entry name" value="CBS-domain pair"/>
    <property type="match status" value="1"/>
</dbReference>
<dbReference type="Pfam" id="PF00571">
    <property type="entry name" value="CBS"/>
    <property type="match status" value="2"/>
</dbReference>
<evidence type="ECO:0000313" key="5">
    <source>
        <dbReference type="Proteomes" id="UP000242656"/>
    </source>
</evidence>
<protein>
    <recommendedName>
        <fullName evidence="3">CBS domain-containing protein</fullName>
    </recommendedName>
</protein>
<evidence type="ECO:0000256" key="1">
    <source>
        <dbReference type="ARBA" id="ARBA00023122"/>
    </source>
</evidence>
<accession>A0A2B0L9J3</accession>
<dbReference type="NCBIfam" id="NF038387">
    <property type="entry name" value="CBS_CbpA"/>
    <property type="match status" value="1"/>
</dbReference>
<dbReference type="Proteomes" id="UP000242656">
    <property type="component" value="Unassembled WGS sequence"/>
</dbReference>
<feature type="domain" description="CBS" evidence="3">
    <location>
        <begin position="9"/>
        <end position="66"/>
    </location>
</feature>
<dbReference type="AlphaFoldDB" id="A0A2B0L9J3"/>
<evidence type="ECO:0000259" key="3">
    <source>
        <dbReference type="PROSITE" id="PS51371"/>
    </source>
</evidence>
<proteinExistence type="predicted"/>
<dbReference type="CDD" id="cd02205">
    <property type="entry name" value="CBS_pair_SF"/>
    <property type="match status" value="1"/>
</dbReference>